<evidence type="ECO:0000256" key="3">
    <source>
        <dbReference type="ARBA" id="ARBA00019192"/>
    </source>
</evidence>
<evidence type="ECO:0000313" key="9">
    <source>
        <dbReference type="EMBL" id="KUK46094.1"/>
    </source>
</evidence>
<keyword evidence="5 6" id="KW-0648">Protein biosynthesis</keyword>
<comment type="caution">
    <text evidence="9">The sequence shown here is derived from an EMBL/GenBank/DDBJ whole genome shotgun (WGS) entry which is preliminary data.</text>
</comment>
<evidence type="ECO:0000256" key="2">
    <source>
        <dbReference type="ARBA" id="ARBA00010835"/>
    </source>
</evidence>
<dbReference type="Pfam" id="PF03462">
    <property type="entry name" value="PCRF"/>
    <property type="match status" value="1"/>
</dbReference>
<keyword evidence="6" id="KW-0963">Cytoplasm</keyword>
<feature type="domain" description="Peptide chain release factor" evidence="8">
    <location>
        <begin position="46"/>
        <end position="155"/>
    </location>
</feature>
<dbReference type="PANTHER" id="PTHR43116:SF3">
    <property type="entry name" value="CLASS I PEPTIDE CHAIN RELEASE FACTOR"/>
    <property type="match status" value="1"/>
</dbReference>
<feature type="modified residue" description="N5-methylglutamine" evidence="6">
    <location>
        <position position="212"/>
    </location>
</feature>
<gene>
    <name evidence="6" type="primary">prfB</name>
    <name evidence="9" type="ORF">XD73_1033</name>
</gene>
<dbReference type="EMBL" id="LGFU01000074">
    <property type="protein sequence ID" value="KUK46094.1"/>
    <property type="molecule type" value="Genomic_DNA"/>
</dbReference>
<evidence type="ECO:0000256" key="1">
    <source>
        <dbReference type="ARBA" id="ARBA00002613"/>
    </source>
</evidence>
<dbReference type="GO" id="GO:0016149">
    <property type="term" value="F:translation release factor activity, codon specific"/>
    <property type="evidence" value="ECO:0007669"/>
    <property type="project" value="UniProtKB-UniRule"/>
</dbReference>
<feature type="coiled-coil region" evidence="7">
    <location>
        <begin position="234"/>
        <end position="273"/>
    </location>
</feature>
<evidence type="ECO:0000256" key="5">
    <source>
        <dbReference type="ARBA" id="ARBA00022917"/>
    </source>
</evidence>
<name>A0A101FXC1_9CHLR</name>
<protein>
    <recommendedName>
        <fullName evidence="3 6">Peptide chain release factor 2</fullName>
        <shortName evidence="6">RF-2</shortName>
    </recommendedName>
</protein>
<evidence type="ECO:0000256" key="4">
    <source>
        <dbReference type="ARBA" id="ARBA00022481"/>
    </source>
</evidence>
<dbReference type="SUPFAM" id="SSF75620">
    <property type="entry name" value="Release factor"/>
    <property type="match status" value="1"/>
</dbReference>
<dbReference type="Pfam" id="PF00472">
    <property type="entry name" value="RF-1"/>
    <property type="match status" value="1"/>
</dbReference>
<organism evidence="9 10">
    <name type="scientific">Anaerolinea thermophila</name>
    <dbReference type="NCBI Taxonomy" id="167964"/>
    <lineage>
        <taxon>Bacteria</taxon>
        <taxon>Bacillati</taxon>
        <taxon>Chloroflexota</taxon>
        <taxon>Anaerolineae</taxon>
        <taxon>Anaerolineales</taxon>
        <taxon>Anaerolineaceae</taxon>
        <taxon>Anaerolinea</taxon>
    </lineage>
</organism>
<dbReference type="InterPro" id="IPR045853">
    <property type="entry name" value="Pep_chain_release_fac_I_sf"/>
</dbReference>
<reference evidence="9 10" key="1">
    <citation type="journal article" date="2015" name="MBio">
        <title>Genome-Resolved Metagenomic Analysis Reveals Roles for Candidate Phyla and Other Microbial Community Members in Biogeochemical Transformations in Oil Reservoirs.</title>
        <authorList>
            <person name="Hu P."/>
            <person name="Tom L."/>
            <person name="Singh A."/>
            <person name="Thomas B.C."/>
            <person name="Baker B.J."/>
            <person name="Piceno Y.M."/>
            <person name="Andersen G.L."/>
            <person name="Banfield J.F."/>
        </authorList>
    </citation>
    <scope>NUCLEOTIDE SEQUENCE [LARGE SCALE GENOMIC DNA]</scope>
    <source>
        <strain evidence="9">46_16</strain>
    </source>
</reference>
<dbReference type="GO" id="GO:0005737">
    <property type="term" value="C:cytoplasm"/>
    <property type="evidence" value="ECO:0007669"/>
    <property type="project" value="UniProtKB-SubCell"/>
</dbReference>
<comment type="PTM">
    <text evidence="6">Methylated by PrmC. Methylation increases the termination efficiency of RF2.</text>
</comment>
<evidence type="ECO:0000256" key="6">
    <source>
        <dbReference type="HAMAP-Rule" id="MF_00094"/>
    </source>
</evidence>
<dbReference type="InterPro" id="IPR004374">
    <property type="entry name" value="PrfB"/>
</dbReference>
<dbReference type="Gene3D" id="1.20.58.410">
    <property type="entry name" value="Release factor"/>
    <property type="match status" value="1"/>
</dbReference>
<sequence length="326" mass="37061">MEKEAQKTDLWDNRERAQGIMIRQSALRDEIESFEALKKRAEDTRELTQIADDSMEAELVHEIEKIEAAVDRLELKTLLSGKYDRGNAILAIHAGAGGTDSQDWAEMLERMYLRWAESHNYKTDVLDRTAGEEAGIKSVTIGISGPLAYGYLRPEKGVHRLVRLSPFDAAHRRHTSFALVEVLPELSDLNEIKIPADDIKMDVYKSSGAGGQNVQKNATAVRLTHITTGMVVTCQNERSLVQNKENAMRVLKARLLEMKQEEQDEQISELRGEYTKAEWGSQIRSYVLHPYQLVKDHRTDYEMGNTQSVLDGEIDPFIEAYLRKLD</sequence>
<evidence type="ECO:0000313" key="10">
    <source>
        <dbReference type="Proteomes" id="UP000064249"/>
    </source>
</evidence>
<dbReference type="Gene3D" id="3.30.160.20">
    <property type="match status" value="1"/>
</dbReference>
<keyword evidence="4 6" id="KW-0488">Methylation</keyword>
<dbReference type="SMART" id="SM00937">
    <property type="entry name" value="PCRF"/>
    <property type="match status" value="1"/>
</dbReference>
<dbReference type="InterPro" id="IPR000352">
    <property type="entry name" value="Pep_chain_release_fac_I"/>
</dbReference>
<evidence type="ECO:0000256" key="7">
    <source>
        <dbReference type="SAM" id="Coils"/>
    </source>
</evidence>
<dbReference type="InterPro" id="IPR005139">
    <property type="entry name" value="PCRF"/>
</dbReference>
<keyword evidence="7" id="KW-0175">Coiled coil</keyword>
<comment type="similarity">
    <text evidence="2 6">Belongs to the prokaryotic/mitochondrial release factor family.</text>
</comment>
<proteinExistence type="inferred from homology"/>
<dbReference type="PANTHER" id="PTHR43116">
    <property type="entry name" value="PEPTIDE CHAIN RELEASE FACTOR 2"/>
    <property type="match status" value="1"/>
</dbReference>
<dbReference type="HAMAP" id="MF_00094">
    <property type="entry name" value="Rel_fac_2"/>
    <property type="match status" value="1"/>
</dbReference>
<feature type="coiled-coil region" evidence="7">
    <location>
        <begin position="24"/>
        <end position="76"/>
    </location>
</feature>
<dbReference type="Gene3D" id="3.30.70.1660">
    <property type="match status" value="1"/>
</dbReference>
<dbReference type="NCBIfam" id="TIGR00020">
    <property type="entry name" value="prfB"/>
    <property type="match status" value="1"/>
</dbReference>
<comment type="function">
    <text evidence="1 6">Peptide chain release factor 2 directs the termination of translation in response to the peptide chain termination codons UGA and UAA.</text>
</comment>
<evidence type="ECO:0000259" key="8">
    <source>
        <dbReference type="SMART" id="SM00937"/>
    </source>
</evidence>
<dbReference type="AlphaFoldDB" id="A0A101FXC1"/>
<comment type="subcellular location">
    <subcellularLocation>
        <location evidence="6">Cytoplasm</location>
    </subcellularLocation>
</comment>
<dbReference type="PATRIC" id="fig|167964.4.peg.856"/>
<accession>A0A101FXC1</accession>
<dbReference type="Proteomes" id="UP000064249">
    <property type="component" value="Unassembled WGS sequence"/>
</dbReference>